<dbReference type="PANTHER" id="PTHR43393">
    <property type="entry name" value="CYTOKININ RIBOSIDE 5'-MONOPHOSPHATE PHOSPHORIBOHYDROLASE"/>
    <property type="match status" value="1"/>
</dbReference>
<dbReference type="GO" id="GO:0005829">
    <property type="term" value="C:cytosol"/>
    <property type="evidence" value="ECO:0007669"/>
    <property type="project" value="TreeGrafter"/>
</dbReference>
<dbReference type="InterPro" id="IPR052341">
    <property type="entry name" value="LOG_family_nucleotidases"/>
</dbReference>
<proteinExistence type="predicted"/>
<comment type="caution">
    <text evidence="1">The sequence shown here is derived from an EMBL/GenBank/DDBJ whole genome shotgun (WGS) entry which is preliminary data.</text>
</comment>
<keyword evidence="2" id="KW-1185">Reference proteome</keyword>
<name>I4EGS8_9BACT</name>
<reference evidence="1 2" key="1">
    <citation type="journal article" date="2012" name="ISME J.">
        <title>Nitrification expanded: discovery, physiology and genomics of a nitrite-oxidizing bacterium from the phylum Chloroflexi.</title>
        <authorList>
            <person name="Sorokin D.Y."/>
            <person name="Lucker S."/>
            <person name="Vejmelkova D."/>
            <person name="Kostrikina N.A."/>
            <person name="Kleerebezem R."/>
            <person name="Rijpstra W.I."/>
            <person name="Damste J.S."/>
            <person name="Le Paslier D."/>
            <person name="Muyzer G."/>
            <person name="Wagner M."/>
            <person name="van Loosdrecht M.C."/>
            <person name="Daims H."/>
        </authorList>
    </citation>
    <scope>NUCLEOTIDE SEQUENCE [LARGE SCALE GENOMIC DNA]</scope>
    <source>
        <strain evidence="2">none</strain>
    </source>
</reference>
<protein>
    <submittedName>
        <fullName evidence="1">Rossmann fold nucleotide-binding protein</fullName>
    </submittedName>
</protein>
<evidence type="ECO:0000313" key="2">
    <source>
        <dbReference type="Proteomes" id="UP000004221"/>
    </source>
</evidence>
<dbReference type="Pfam" id="PF18306">
    <property type="entry name" value="LDcluster4"/>
    <property type="match status" value="1"/>
</dbReference>
<accession>I4EGS8</accession>
<evidence type="ECO:0000313" key="1">
    <source>
        <dbReference type="EMBL" id="CCF83890.1"/>
    </source>
</evidence>
<sequence length="172" mass="17412">MIAVCGPGEATEAEIRIAEAVGERIARAGHAVVCGGRGGVMAAACRGAKHAGGTTIGIIPGYDRSGANPWVDHVICTGLGEARNALVVASGESVIAIGGGFGTLSEIGLALKLGKCVVAIQSWELEESRILGLAKGRTRYLQARTADEAVAMALAADDTREHSLGMPPSGHG</sequence>
<dbReference type="InterPro" id="IPR005268">
    <property type="entry name" value="CHP00725"/>
</dbReference>
<dbReference type="Proteomes" id="UP000004221">
    <property type="component" value="Unassembled WGS sequence"/>
</dbReference>
<dbReference type="SUPFAM" id="SSF102405">
    <property type="entry name" value="MCP/YpsA-like"/>
    <property type="match status" value="1"/>
</dbReference>
<dbReference type="NCBIfam" id="TIGR00725">
    <property type="entry name" value="TIGR00725 family protein"/>
    <property type="match status" value="1"/>
</dbReference>
<dbReference type="RefSeq" id="WP_008477583.1">
    <property type="nucleotide sequence ID" value="NZ_CAGS01000201.1"/>
</dbReference>
<dbReference type="Gene3D" id="3.40.50.450">
    <property type="match status" value="1"/>
</dbReference>
<dbReference type="OrthoDB" id="9794907at2"/>
<organism evidence="1 2">
    <name type="scientific">Nitrolancea hollandica Lb</name>
    <dbReference type="NCBI Taxonomy" id="1129897"/>
    <lineage>
        <taxon>Bacteria</taxon>
        <taxon>Pseudomonadati</taxon>
        <taxon>Thermomicrobiota</taxon>
        <taxon>Thermomicrobia</taxon>
        <taxon>Sphaerobacterales</taxon>
        <taxon>Sphaerobacterineae</taxon>
        <taxon>Sphaerobacteraceae</taxon>
        <taxon>Nitrolancea</taxon>
    </lineage>
</organism>
<gene>
    <name evidence="1" type="ORF">NITHO_280033</name>
</gene>
<dbReference type="PANTHER" id="PTHR43393:SF3">
    <property type="entry name" value="LYSINE DECARBOXYLASE-LIKE PROTEIN"/>
    <property type="match status" value="1"/>
</dbReference>
<dbReference type="EMBL" id="CAGS01000201">
    <property type="protein sequence ID" value="CCF83890.1"/>
    <property type="molecule type" value="Genomic_DNA"/>
</dbReference>
<dbReference type="AlphaFoldDB" id="I4EGS8"/>
<dbReference type="InterPro" id="IPR041164">
    <property type="entry name" value="LDcluster4"/>
</dbReference>